<evidence type="ECO:0000313" key="3">
    <source>
        <dbReference type="Proteomes" id="UP000799421"/>
    </source>
</evidence>
<dbReference type="Pfam" id="PF00722">
    <property type="entry name" value="Glyco_hydro_16"/>
    <property type="match status" value="1"/>
</dbReference>
<dbReference type="GO" id="GO:0009277">
    <property type="term" value="C:fungal-type cell wall"/>
    <property type="evidence" value="ECO:0007669"/>
    <property type="project" value="TreeGrafter"/>
</dbReference>
<dbReference type="OrthoDB" id="4781at2759"/>
<keyword evidence="2" id="KW-0378">Hydrolase</keyword>
<keyword evidence="3" id="KW-1185">Reference proteome</keyword>
<dbReference type="InterPro" id="IPR050546">
    <property type="entry name" value="Glycosyl_Hydrlase_16"/>
</dbReference>
<dbReference type="GO" id="GO:0004553">
    <property type="term" value="F:hydrolase activity, hydrolyzing O-glycosyl compounds"/>
    <property type="evidence" value="ECO:0007669"/>
    <property type="project" value="InterPro"/>
</dbReference>
<dbReference type="GO" id="GO:0016757">
    <property type="term" value="F:glycosyltransferase activity"/>
    <property type="evidence" value="ECO:0007669"/>
    <property type="project" value="TreeGrafter"/>
</dbReference>
<organism evidence="2 3">
    <name type="scientific">Piedraia hortae CBS 480.64</name>
    <dbReference type="NCBI Taxonomy" id="1314780"/>
    <lineage>
        <taxon>Eukaryota</taxon>
        <taxon>Fungi</taxon>
        <taxon>Dikarya</taxon>
        <taxon>Ascomycota</taxon>
        <taxon>Pezizomycotina</taxon>
        <taxon>Dothideomycetes</taxon>
        <taxon>Dothideomycetidae</taxon>
        <taxon>Capnodiales</taxon>
        <taxon>Piedraiaceae</taxon>
        <taxon>Piedraia</taxon>
    </lineage>
</organism>
<gene>
    <name evidence="2" type="ORF">K470DRAFT_177238</name>
</gene>
<accession>A0A6A7BPY3</accession>
<evidence type="ECO:0000259" key="1">
    <source>
        <dbReference type="PROSITE" id="PS51762"/>
    </source>
</evidence>
<dbReference type="PROSITE" id="PS51762">
    <property type="entry name" value="GH16_2"/>
    <property type="match status" value="1"/>
</dbReference>
<sequence length="125" mass="14145">MRYLHYGTVSVVLQAAPGTRVISGAVMLSDDAYEIDWEFSGNNFGQSRPTVQANYYGKGITGYWNRETQSQASGDVITNFFNYTLIWLPQSLTWMIKGQGVRTLMAADANTNDHQYQQTPARFYL</sequence>
<dbReference type="AlphaFoldDB" id="A0A6A7BPY3"/>
<dbReference type="InterPro" id="IPR000757">
    <property type="entry name" value="Beta-glucanase-like"/>
</dbReference>
<dbReference type="Proteomes" id="UP000799421">
    <property type="component" value="Unassembled WGS sequence"/>
</dbReference>
<dbReference type="GO" id="GO:0031505">
    <property type="term" value="P:fungal-type cell wall organization"/>
    <property type="evidence" value="ECO:0007669"/>
    <property type="project" value="TreeGrafter"/>
</dbReference>
<dbReference type="PANTHER" id="PTHR10963:SF68">
    <property type="entry name" value="GLYCOSIDASE CRH1-RELATED"/>
    <property type="match status" value="1"/>
</dbReference>
<protein>
    <submittedName>
        <fullName evidence="2">Glycoside hydrolase family 16 protein</fullName>
    </submittedName>
</protein>
<dbReference type="GO" id="GO:0005975">
    <property type="term" value="P:carbohydrate metabolic process"/>
    <property type="evidence" value="ECO:0007669"/>
    <property type="project" value="InterPro"/>
</dbReference>
<dbReference type="InterPro" id="IPR013320">
    <property type="entry name" value="ConA-like_dom_sf"/>
</dbReference>
<name>A0A6A7BPY3_9PEZI</name>
<feature type="domain" description="GH16" evidence="1">
    <location>
        <begin position="1"/>
        <end position="125"/>
    </location>
</feature>
<dbReference type="Gene3D" id="2.60.120.200">
    <property type="match status" value="1"/>
</dbReference>
<dbReference type="EMBL" id="MU006047">
    <property type="protein sequence ID" value="KAF2857380.1"/>
    <property type="molecule type" value="Genomic_DNA"/>
</dbReference>
<reference evidence="2" key="1">
    <citation type="journal article" date="2020" name="Stud. Mycol.">
        <title>101 Dothideomycetes genomes: a test case for predicting lifestyles and emergence of pathogens.</title>
        <authorList>
            <person name="Haridas S."/>
            <person name="Albert R."/>
            <person name="Binder M."/>
            <person name="Bloem J."/>
            <person name="Labutti K."/>
            <person name="Salamov A."/>
            <person name="Andreopoulos B."/>
            <person name="Baker S."/>
            <person name="Barry K."/>
            <person name="Bills G."/>
            <person name="Bluhm B."/>
            <person name="Cannon C."/>
            <person name="Castanera R."/>
            <person name="Culley D."/>
            <person name="Daum C."/>
            <person name="Ezra D."/>
            <person name="Gonzalez J."/>
            <person name="Henrissat B."/>
            <person name="Kuo A."/>
            <person name="Liang C."/>
            <person name="Lipzen A."/>
            <person name="Lutzoni F."/>
            <person name="Magnuson J."/>
            <person name="Mondo S."/>
            <person name="Nolan M."/>
            <person name="Ohm R."/>
            <person name="Pangilinan J."/>
            <person name="Park H.-J."/>
            <person name="Ramirez L."/>
            <person name="Alfaro M."/>
            <person name="Sun H."/>
            <person name="Tritt A."/>
            <person name="Yoshinaga Y."/>
            <person name="Zwiers L.-H."/>
            <person name="Turgeon B."/>
            <person name="Goodwin S."/>
            <person name="Spatafora J."/>
            <person name="Crous P."/>
            <person name="Grigoriev I."/>
        </authorList>
    </citation>
    <scope>NUCLEOTIDE SEQUENCE</scope>
    <source>
        <strain evidence="2">CBS 480.64</strain>
    </source>
</reference>
<evidence type="ECO:0000313" key="2">
    <source>
        <dbReference type="EMBL" id="KAF2857380.1"/>
    </source>
</evidence>
<dbReference type="PANTHER" id="PTHR10963">
    <property type="entry name" value="GLYCOSYL HYDROLASE-RELATED"/>
    <property type="match status" value="1"/>
</dbReference>
<proteinExistence type="predicted"/>
<dbReference type="SUPFAM" id="SSF49899">
    <property type="entry name" value="Concanavalin A-like lectins/glucanases"/>
    <property type="match status" value="1"/>
</dbReference>